<evidence type="ECO:0000256" key="1">
    <source>
        <dbReference type="SAM" id="MobiDB-lite"/>
    </source>
</evidence>
<protein>
    <submittedName>
        <fullName evidence="2">Predicted protein</fullName>
    </submittedName>
</protein>
<gene>
    <name evidence="2" type="ORF">LACBIDRAFT_299468</name>
</gene>
<keyword evidence="3" id="KW-1185">Reference proteome</keyword>
<dbReference type="KEGG" id="lbc:LACBIDRAFT_299468"/>
<dbReference type="GeneID" id="6077958"/>
<dbReference type="EMBL" id="DS547106">
    <property type="protein sequence ID" value="EDR07076.1"/>
    <property type="molecule type" value="Genomic_DNA"/>
</dbReference>
<dbReference type="Proteomes" id="UP000001194">
    <property type="component" value="Unassembled WGS sequence"/>
</dbReference>
<reference evidence="2 3" key="1">
    <citation type="journal article" date="2008" name="Nature">
        <title>The genome of Laccaria bicolor provides insights into mycorrhizal symbiosis.</title>
        <authorList>
            <person name="Martin F."/>
            <person name="Aerts A."/>
            <person name="Ahren D."/>
            <person name="Brun A."/>
            <person name="Danchin E.G.J."/>
            <person name="Duchaussoy F."/>
            <person name="Gibon J."/>
            <person name="Kohler A."/>
            <person name="Lindquist E."/>
            <person name="Pereda V."/>
            <person name="Salamov A."/>
            <person name="Shapiro H.J."/>
            <person name="Wuyts J."/>
            <person name="Blaudez D."/>
            <person name="Buee M."/>
            <person name="Brokstein P."/>
            <person name="Canbaeck B."/>
            <person name="Cohen D."/>
            <person name="Courty P.E."/>
            <person name="Coutinho P.M."/>
            <person name="Delaruelle C."/>
            <person name="Detter J.C."/>
            <person name="Deveau A."/>
            <person name="DiFazio S."/>
            <person name="Duplessis S."/>
            <person name="Fraissinet-Tachet L."/>
            <person name="Lucic E."/>
            <person name="Frey-Klett P."/>
            <person name="Fourrey C."/>
            <person name="Feussner I."/>
            <person name="Gay G."/>
            <person name="Grimwood J."/>
            <person name="Hoegger P.J."/>
            <person name="Jain P."/>
            <person name="Kilaru S."/>
            <person name="Labbe J."/>
            <person name="Lin Y.C."/>
            <person name="Legue V."/>
            <person name="Le Tacon F."/>
            <person name="Marmeisse R."/>
            <person name="Melayah D."/>
            <person name="Montanini B."/>
            <person name="Muratet M."/>
            <person name="Nehls U."/>
            <person name="Niculita-Hirzel H."/>
            <person name="Oudot-Le Secq M.P."/>
            <person name="Peter M."/>
            <person name="Quesneville H."/>
            <person name="Rajashekar B."/>
            <person name="Reich M."/>
            <person name="Rouhier N."/>
            <person name="Schmutz J."/>
            <person name="Yin T."/>
            <person name="Chalot M."/>
            <person name="Henrissat B."/>
            <person name="Kuees U."/>
            <person name="Lucas S."/>
            <person name="Van de Peer Y."/>
            <person name="Podila G.K."/>
            <person name="Polle A."/>
            <person name="Pukkila P.J."/>
            <person name="Richardson P.M."/>
            <person name="Rouze P."/>
            <person name="Sanders I.R."/>
            <person name="Stajich J.E."/>
            <person name="Tunlid A."/>
            <person name="Tuskan G."/>
            <person name="Grigoriev I.V."/>
        </authorList>
    </citation>
    <scope>NUCLEOTIDE SEQUENCE [LARGE SCALE GENOMIC DNA]</scope>
    <source>
        <strain evidence="3">S238N-H82 / ATCC MYA-4686</strain>
    </source>
</reference>
<proteinExistence type="predicted"/>
<dbReference type="HOGENOM" id="CLU_2373147_0_0_1"/>
<evidence type="ECO:0000313" key="2">
    <source>
        <dbReference type="EMBL" id="EDR07076.1"/>
    </source>
</evidence>
<feature type="compositionally biased region" description="Basic and acidic residues" evidence="1">
    <location>
        <begin position="1"/>
        <end position="12"/>
    </location>
</feature>
<accession>B0DES2</accession>
<dbReference type="InParanoid" id="B0DES2"/>
<name>B0DES2_LACBS</name>
<dbReference type="AlphaFoldDB" id="B0DES2"/>
<sequence length="95" mass="10748">MFTMAKWDRGPTEPKQPPLLPAQRPFHSCTKFLISAWLAKRSMTADRGWTDVVVLGHRHVSLTEHAKGGGTLCGLGVTQQLVYSSLMVWRGLWKW</sequence>
<dbReference type="RefSeq" id="XP_001882449.1">
    <property type="nucleotide sequence ID" value="XM_001882414.1"/>
</dbReference>
<feature type="region of interest" description="Disordered" evidence="1">
    <location>
        <begin position="1"/>
        <end position="22"/>
    </location>
</feature>
<evidence type="ECO:0000313" key="3">
    <source>
        <dbReference type="Proteomes" id="UP000001194"/>
    </source>
</evidence>
<organism evidence="3">
    <name type="scientific">Laccaria bicolor (strain S238N-H82 / ATCC MYA-4686)</name>
    <name type="common">Bicoloured deceiver</name>
    <name type="synonym">Laccaria laccata var. bicolor</name>
    <dbReference type="NCBI Taxonomy" id="486041"/>
    <lineage>
        <taxon>Eukaryota</taxon>
        <taxon>Fungi</taxon>
        <taxon>Dikarya</taxon>
        <taxon>Basidiomycota</taxon>
        <taxon>Agaricomycotina</taxon>
        <taxon>Agaricomycetes</taxon>
        <taxon>Agaricomycetidae</taxon>
        <taxon>Agaricales</taxon>
        <taxon>Agaricineae</taxon>
        <taxon>Hydnangiaceae</taxon>
        <taxon>Laccaria</taxon>
    </lineage>
</organism>